<keyword evidence="1" id="KW-0472">Membrane</keyword>
<dbReference type="Proteomes" id="UP001200430">
    <property type="component" value="Unassembled WGS sequence"/>
</dbReference>
<dbReference type="RefSeq" id="WP_236100283.1">
    <property type="nucleotide sequence ID" value="NZ_JAKGUD010000018.1"/>
</dbReference>
<organism evidence="2 3">
    <name type="scientific">Dethiosulfovibrio marinus</name>
    <dbReference type="NCBI Taxonomy" id="133532"/>
    <lineage>
        <taxon>Bacteria</taxon>
        <taxon>Thermotogati</taxon>
        <taxon>Synergistota</taxon>
        <taxon>Synergistia</taxon>
        <taxon>Synergistales</taxon>
        <taxon>Dethiosulfovibrionaceae</taxon>
        <taxon>Dethiosulfovibrio</taxon>
    </lineage>
</organism>
<feature type="transmembrane region" description="Helical" evidence="1">
    <location>
        <begin position="21"/>
        <end position="41"/>
    </location>
</feature>
<keyword evidence="1" id="KW-0812">Transmembrane</keyword>
<dbReference type="EMBL" id="JAKGUD010000018">
    <property type="protein sequence ID" value="MCF4143557.1"/>
    <property type="molecule type" value="Genomic_DNA"/>
</dbReference>
<name>A0ABS9EQT9_9BACT</name>
<accession>A0ABS9EQT9</accession>
<keyword evidence="1" id="KW-1133">Transmembrane helix</keyword>
<comment type="caution">
    <text evidence="2">The sequence shown here is derived from an EMBL/GenBank/DDBJ whole genome shotgun (WGS) entry which is preliminary data.</text>
</comment>
<evidence type="ECO:0000313" key="3">
    <source>
        <dbReference type="Proteomes" id="UP001200430"/>
    </source>
</evidence>
<feature type="transmembrane region" description="Helical" evidence="1">
    <location>
        <begin position="53"/>
        <end position="72"/>
    </location>
</feature>
<sequence>MRGREPVDWDKELLKTKKIQRRGLGISALSLLFALAMIGGVKFYRPEASVSKVLLPAIAMFFAMGVIFLVLMKRWKK</sequence>
<evidence type="ECO:0008006" key="4">
    <source>
        <dbReference type="Google" id="ProtNLM"/>
    </source>
</evidence>
<gene>
    <name evidence="2" type="ORF">L2W38_12135</name>
</gene>
<reference evidence="2 3" key="1">
    <citation type="submission" date="2022-01" db="EMBL/GenBank/DDBJ databases">
        <title>Dethiosulfovibrio faecalis sp. nov., a novel proteolytic, non-sulfur-reducing bacterium isolated from a marine aquaculture solid waste bioreactor.</title>
        <authorList>
            <person name="Grabowski S."/>
            <person name="Apolinario E."/>
            <person name="Schneider N."/>
            <person name="Marshall C.W."/>
            <person name="Sowers K.R."/>
        </authorList>
    </citation>
    <scope>NUCLEOTIDE SEQUENCE [LARGE SCALE GENOMIC DNA]</scope>
    <source>
        <strain evidence="2 3">DSM 12537</strain>
    </source>
</reference>
<protein>
    <recommendedName>
        <fullName evidence="4">DUF3098 domain-containing protein</fullName>
    </recommendedName>
</protein>
<keyword evidence="3" id="KW-1185">Reference proteome</keyword>
<proteinExistence type="predicted"/>
<evidence type="ECO:0000313" key="2">
    <source>
        <dbReference type="EMBL" id="MCF4143557.1"/>
    </source>
</evidence>
<evidence type="ECO:0000256" key="1">
    <source>
        <dbReference type="SAM" id="Phobius"/>
    </source>
</evidence>